<dbReference type="EMBL" id="LMVP01000102">
    <property type="protein sequence ID" value="PAV13313.1"/>
    <property type="molecule type" value="Genomic_DNA"/>
</dbReference>
<comment type="similarity">
    <text evidence="8">Belongs to the ABC transporter superfamily. Drug exporter-1 (DrugE1) (TC 3.A.1.105) family.</text>
</comment>
<dbReference type="InterPro" id="IPR017871">
    <property type="entry name" value="ABC_transporter-like_CS"/>
</dbReference>
<dbReference type="Proteomes" id="UP000218164">
    <property type="component" value="Unassembled WGS sequence"/>
</dbReference>
<organism evidence="10 11">
    <name type="scientific">Methanosarcina spelaei</name>
    <dbReference type="NCBI Taxonomy" id="1036679"/>
    <lineage>
        <taxon>Archaea</taxon>
        <taxon>Methanobacteriati</taxon>
        <taxon>Methanobacteriota</taxon>
        <taxon>Stenosarchaea group</taxon>
        <taxon>Methanomicrobia</taxon>
        <taxon>Methanosarcinales</taxon>
        <taxon>Methanosarcinaceae</taxon>
        <taxon>Methanosarcina</taxon>
    </lineage>
</organism>
<dbReference type="PANTHER" id="PTHR42711">
    <property type="entry name" value="ABC TRANSPORTER ATP-BINDING PROTEIN"/>
    <property type="match status" value="1"/>
</dbReference>
<dbReference type="PROSITE" id="PS50893">
    <property type="entry name" value="ABC_TRANSPORTER_2"/>
    <property type="match status" value="1"/>
</dbReference>
<evidence type="ECO:0000259" key="9">
    <source>
        <dbReference type="PROSITE" id="PS50893"/>
    </source>
</evidence>
<keyword evidence="5" id="KW-0067">ATP-binding</keyword>
<dbReference type="SUPFAM" id="SSF52540">
    <property type="entry name" value="P-loop containing nucleoside triphosphate hydrolases"/>
    <property type="match status" value="1"/>
</dbReference>
<dbReference type="PANTHER" id="PTHR42711:SF19">
    <property type="entry name" value="DOXORUBICIN RESISTANCE ATP-BINDING PROTEIN DRRA"/>
    <property type="match status" value="1"/>
</dbReference>
<dbReference type="GO" id="GO:0005886">
    <property type="term" value="C:plasma membrane"/>
    <property type="evidence" value="ECO:0007669"/>
    <property type="project" value="UniProtKB-SubCell"/>
</dbReference>
<dbReference type="SMART" id="SM00382">
    <property type="entry name" value="AAA"/>
    <property type="match status" value="1"/>
</dbReference>
<evidence type="ECO:0000256" key="6">
    <source>
        <dbReference type="ARBA" id="ARBA00022967"/>
    </source>
</evidence>
<name>A0A2A2HVQ5_9EURY</name>
<comment type="caution">
    <text evidence="10">The sequence shown here is derived from an EMBL/GenBank/DDBJ whole genome shotgun (WGS) entry which is preliminary data.</text>
</comment>
<evidence type="ECO:0000256" key="3">
    <source>
        <dbReference type="ARBA" id="ARBA00022475"/>
    </source>
</evidence>
<dbReference type="InterPro" id="IPR003593">
    <property type="entry name" value="AAA+_ATPase"/>
</dbReference>
<evidence type="ECO:0000256" key="2">
    <source>
        <dbReference type="ARBA" id="ARBA00022448"/>
    </source>
</evidence>
<dbReference type="Pfam" id="PF00005">
    <property type="entry name" value="ABC_tran"/>
    <property type="match status" value="1"/>
</dbReference>
<gene>
    <name evidence="10" type="ORF">ASJ81_18190</name>
</gene>
<dbReference type="GO" id="GO:0043215">
    <property type="term" value="P:daunorubicin transport"/>
    <property type="evidence" value="ECO:0007669"/>
    <property type="project" value="InterPro"/>
</dbReference>
<keyword evidence="11" id="KW-1185">Reference proteome</keyword>
<dbReference type="GO" id="GO:0016887">
    <property type="term" value="F:ATP hydrolysis activity"/>
    <property type="evidence" value="ECO:0007669"/>
    <property type="project" value="InterPro"/>
</dbReference>
<sequence>MEVNTMMKNNAILAVEAHGLVKTFGDNRAVDGVSLSIPTGSICAVLGPNGAGKTTTINMLATLSKPDAGNVKIFGYDVVRETQIVRQLIGLTGQFASIDEDLTALENLMIFGRLYGYSRKDSKRKANELLEEFGLSDVASRALSKFSGGMRRRLDLAVSLISQPPLIFLDEPTTGLDPRTRMQMWQSIRNLVKGGSTVLLTTQYLDEADQLADNIVVIDKGRVVANDTPDGLKRSVGSSSLHLTIKDVDNAANAAQIIERILDARVHLAEASELIAPIDNTDKLTDVLTTLKDAGIALSGVNILQPTLYEVFFALTGEGSKDQKEEN</sequence>
<keyword evidence="6" id="KW-1278">Translocase</keyword>
<evidence type="ECO:0000256" key="5">
    <source>
        <dbReference type="ARBA" id="ARBA00022840"/>
    </source>
</evidence>
<evidence type="ECO:0000313" key="11">
    <source>
        <dbReference type="Proteomes" id="UP000218164"/>
    </source>
</evidence>
<keyword evidence="7" id="KW-0472">Membrane</keyword>
<proteinExistence type="inferred from homology"/>
<keyword evidence="4" id="KW-0547">Nucleotide-binding</keyword>
<dbReference type="InterPro" id="IPR005894">
    <property type="entry name" value="DrrA"/>
</dbReference>
<evidence type="ECO:0000256" key="8">
    <source>
        <dbReference type="ARBA" id="ARBA00049985"/>
    </source>
</evidence>
<dbReference type="AlphaFoldDB" id="A0A2A2HVQ5"/>
<dbReference type="InterPro" id="IPR027417">
    <property type="entry name" value="P-loop_NTPase"/>
</dbReference>
<reference evidence="10 11" key="1">
    <citation type="journal article" date="2017" name="BMC Genomics">
        <title>Genomic analysis of methanogenic archaea reveals a shift towards energy conservation.</title>
        <authorList>
            <person name="Gilmore S.P."/>
            <person name="Henske J.K."/>
            <person name="Sexton J.A."/>
            <person name="Solomon K.V."/>
            <person name="Seppala S."/>
            <person name="Yoo J.I."/>
            <person name="Huyett L.M."/>
            <person name="Pressman A."/>
            <person name="Cogan J.Z."/>
            <person name="Kivenson V."/>
            <person name="Peng X."/>
            <person name="Tan Y."/>
            <person name="Valentine D.L."/>
            <person name="O'Malley M.A."/>
        </authorList>
    </citation>
    <scope>NUCLEOTIDE SEQUENCE [LARGE SCALE GENOMIC DNA]</scope>
    <source>
        <strain evidence="10 11">MC-15</strain>
    </source>
</reference>
<dbReference type="GO" id="GO:1900753">
    <property type="term" value="P:doxorubicin transport"/>
    <property type="evidence" value="ECO:0007669"/>
    <property type="project" value="InterPro"/>
</dbReference>
<dbReference type="GO" id="GO:0005524">
    <property type="term" value="F:ATP binding"/>
    <property type="evidence" value="ECO:0007669"/>
    <property type="project" value="UniProtKB-KW"/>
</dbReference>
<dbReference type="PROSITE" id="PS00211">
    <property type="entry name" value="ABC_TRANSPORTER_1"/>
    <property type="match status" value="1"/>
</dbReference>
<evidence type="ECO:0000256" key="1">
    <source>
        <dbReference type="ARBA" id="ARBA00004413"/>
    </source>
</evidence>
<keyword evidence="3" id="KW-1003">Cell membrane</keyword>
<evidence type="ECO:0000256" key="7">
    <source>
        <dbReference type="ARBA" id="ARBA00023136"/>
    </source>
</evidence>
<dbReference type="Gene3D" id="3.40.50.300">
    <property type="entry name" value="P-loop containing nucleotide triphosphate hydrolases"/>
    <property type="match status" value="1"/>
</dbReference>
<comment type="subcellular location">
    <subcellularLocation>
        <location evidence="1">Cell membrane</location>
        <topology evidence="1">Peripheral membrane protein</topology>
        <orientation evidence="1">Cytoplasmic side</orientation>
    </subcellularLocation>
</comment>
<dbReference type="InterPro" id="IPR003439">
    <property type="entry name" value="ABC_transporter-like_ATP-bd"/>
</dbReference>
<evidence type="ECO:0000256" key="4">
    <source>
        <dbReference type="ARBA" id="ARBA00022741"/>
    </source>
</evidence>
<protein>
    <submittedName>
        <fullName evidence="10">ABC transporter</fullName>
    </submittedName>
</protein>
<dbReference type="NCBIfam" id="TIGR01188">
    <property type="entry name" value="drrA"/>
    <property type="match status" value="1"/>
</dbReference>
<evidence type="ECO:0000313" key="10">
    <source>
        <dbReference type="EMBL" id="PAV13313.1"/>
    </source>
</evidence>
<accession>A0A2A2HVQ5</accession>
<keyword evidence="2" id="KW-0813">Transport</keyword>
<dbReference type="InterPro" id="IPR050763">
    <property type="entry name" value="ABC_transporter_ATP-binding"/>
</dbReference>
<feature type="domain" description="ABC transporter" evidence="9">
    <location>
        <begin position="15"/>
        <end position="245"/>
    </location>
</feature>
<dbReference type="FunFam" id="3.40.50.300:FF:000589">
    <property type="entry name" value="ABC transporter, ATP-binding subunit"/>
    <property type="match status" value="1"/>
</dbReference>